<evidence type="ECO:0000313" key="1">
    <source>
        <dbReference type="EMBL" id="BDR53499.1"/>
    </source>
</evidence>
<evidence type="ECO:0000313" key="2">
    <source>
        <dbReference type="Proteomes" id="UP001321766"/>
    </source>
</evidence>
<dbReference type="EMBL" id="AP026798">
    <property type="protein sequence ID" value="BDR53499.1"/>
    <property type="molecule type" value="Genomic_DNA"/>
</dbReference>
<organism evidence="1 2">
    <name type="scientific">Bombiscardovia nodaiensis</name>
    <dbReference type="NCBI Taxonomy" id="2932181"/>
    <lineage>
        <taxon>Bacteria</taxon>
        <taxon>Bacillati</taxon>
        <taxon>Actinomycetota</taxon>
        <taxon>Actinomycetes</taxon>
        <taxon>Bifidobacteriales</taxon>
        <taxon>Bifidobacteriaceae</taxon>
        <taxon>Bombiscardovia</taxon>
    </lineage>
</organism>
<keyword evidence="2" id="KW-1185">Reference proteome</keyword>
<sequence length="124" mass="14058">MKIPDSERKILFGPAEVLGTSNYGDFLNYPKIASEICNIRAEKNKHDKDEDSALSKTTRELKEAIANCITAYSDPNKSALEKYQEAFDALQFAWVITTNYDSAVESLIRWESTYAIVGEYVYKS</sequence>
<reference evidence="1 2" key="1">
    <citation type="journal article" date="2023" name="Microbiol. Spectr.">
        <title>Symbiosis of Carpenter Bees with Uncharacterized Lactic Acid Bacteria Showing NAD Auxotrophy.</title>
        <authorList>
            <person name="Kawasaki S."/>
            <person name="Ozawa K."/>
            <person name="Mori T."/>
            <person name="Yamamoto A."/>
            <person name="Ito M."/>
            <person name="Ohkuma M."/>
            <person name="Sakamoto M."/>
            <person name="Matsutani M."/>
        </authorList>
    </citation>
    <scope>NUCLEOTIDE SEQUENCE [LARGE SCALE GENOMIC DNA]</scope>
    <source>
        <strain evidence="1 2">Kim37-2</strain>
    </source>
</reference>
<protein>
    <submittedName>
        <fullName evidence="1">Uncharacterized protein</fullName>
    </submittedName>
</protein>
<accession>A0ABM8B9C7</accession>
<proteinExistence type="predicted"/>
<dbReference type="Proteomes" id="UP001321766">
    <property type="component" value="Chromosome"/>
</dbReference>
<gene>
    <name evidence="1" type="ORF">KIM372_14060</name>
</gene>
<name>A0ABM8B9C7_9BIFI</name>